<keyword evidence="2" id="KW-1185">Reference proteome</keyword>
<proteinExistence type="predicted"/>
<reference evidence="1" key="1">
    <citation type="submission" date="2023-07" db="EMBL/GenBank/DDBJ databases">
        <authorList>
            <consortium name="CYATHOMIX"/>
        </authorList>
    </citation>
    <scope>NUCLEOTIDE SEQUENCE</scope>
    <source>
        <strain evidence="1">N/A</strain>
    </source>
</reference>
<protein>
    <submittedName>
        <fullName evidence="1">Uncharacterized protein</fullName>
    </submittedName>
</protein>
<evidence type="ECO:0000313" key="2">
    <source>
        <dbReference type="Proteomes" id="UP001176961"/>
    </source>
</evidence>
<dbReference type="Proteomes" id="UP001176961">
    <property type="component" value="Unassembled WGS sequence"/>
</dbReference>
<dbReference type="EMBL" id="CATQJL010000305">
    <property type="protein sequence ID" value="CAJ0601912.1"/>
    <property type="molecule type" value="Genomic_DNA"/>
</dbReference>
<dbReference type="AlphaFoldDB" id="A0AA36M9U0"/>
<sequence length="145" mass="16751">MRELEMEKGRMTDLQKENEMLFQDLVSARRYLPIQRGIVDERYYSSPYEVLQELILCHLERQNVIETTIDIDAEGYGTMTILLLNGSEYLRCEMRTSNGVCLTFRRASLRTSGRGITVGTRLGFGVLTIVNRGKTCRYQSPSPMW</sequence>
<name>A0AA36M9U0_CYLNA</name>
<organism evidence="1 2">
    <name type="scientific">Cylicocyclus nassatus</name>
    <name type="common">Nematode worm</name>
    <dbReference type="NCBI Taxonomy" id="53992"/>
    <lineage>
        <taxon>Eukaryota</taxon>
        <taxon>Metazoa</taxon>
        <taxon>Ecdysozoa</taxon>
        <taxon>Nematoda</taxon>
        <taxon>Chromadorea</taxon>
        <taxon>Rhabditida</taxon>
        <taxon>Rhabditina</taxon>
        <taxon>Rhabditomorpha</taxon>
        <taxon>Strongyloidea</taxon>
        <taxon>Strongylidae</taxon>
        <taxon>Cylicocyclus</taxon>
    </lineage>
</organism>
<comment type="caution">
    <text evidence="1">The sequence shown here is derived from an EMBL/GenBank/DDBJ whole genome shotgun (WGS) entry which is preliminary data.</text>
</comment>
<evidence type="ECO:0000313" key="1">
    <source>
        <dbReference type="EMBL" id="CAJ0601912.1"/>
    </source>
</evidence>
<accession>A0AA36M9U0</accession>
<gene>
    <name evidence="1" type="ORF">CYNAS_LOCUS13895</name>
</gene>